<dbReference type="GO" id="GO:0070402">
    <property type="term" value="F:NADPH binding"/>
    <property type="evidence" value="ECO:0007669"/>
    <property type="project" value="TreeGrafter"/>
</dbReference>
<comment type="caution">
    <text evidence="8">The sequence shown here is derived from an EMBL/GenBank/DDBJ whole genome shotgun (WGS) entry which is preliminary data.</text>
</comment>
<dbReference type="GO" id="GO:0003960">
    <property type="term" value="F:quinone reductase (NADPH) activity"/>
    <property type="evidence" value="ECO:0007669"/>
    <property type="project" value="TreeGrafter"/>
</dbReference>
<dbReference type="Gene3D" id="3.90.180.10">
    <property type="entry name" value="Medium-chain alcohol dehydrogenases, catalytic domain"/>
    <property type="match status" value="1"/>
</dbReference>
<comment type="subcellular location">
    <subcellularLocation>
        <location evidence="1">Cytoplasm</location>
    </subcellularLocation>
</comment>
<dbReference type="Gene3D" id="3.40.50.720">
    <property type="entry name" value="NAD(P)-binding Rossmann-like Domain"/>
    <property type="match status" value="1"/>
</dbReference>
<feature type="domain" description="Enoyl reductase (ER)" evidence="7">
    <location>
        <begin position="21"/>
        <end position="330"/>
    </location>
</feature>
<evidence type="ECO:0000313" key="9">
    <source>
        <dbReference type="Proteomes" id="UP001347796"/>
    </source>
</evidence>
<dbReference type="InterPro" id="IPR013149">
    <property type="entry name" value="ADH-like_C"/>
</dbReference>
<dbReference type="EMBL" id="JAZGQO010000001">
    <property type="protein sequence ID" value="KAK6195297.1"/>
    <property type="molecule type" value="Genomic_DNA"/>
</dbReference>
<dbReference type="FunFam" id="3.90.180.10:FF:000016">
    <property type="entry name" value="Quinone oxidoreductase"/>
    <property type="match status" value="1"/>
</dbReference>
<evidence type="ECO:0000256" key="3">
    <source>
        <dbReference type="ARBA" id="ARBA00022490"/>
    </source>
</evidence>
<evidence type="ECO:0000313" key="8">
    <source>
        <dbReference type="EMBL" id="KAK6195297.1"/>
    </source>
</evidence>
<keyword evidence="5" id="KW-0694">RNA-binding</keyword>
<dbReference type="SUPFAM" id="SSF50129">
    <property type="entry name" value="GroES-like"/>
    <property type="match status" value="1"/>
</dbReference>
<evidence type="ECO:0000256" key="6">
    <source>
        <dbReference type="ARBA" id="ARBA00022990"/>
    </source>
</evidence>
<dbReference type="FunFam" id="3.40.50.720:FF:000244">
    <property type="entry name" value="quinone oxidoreductase"/>
    <property type="match status" value="1"/>
</dbReference>
<dbReference type="InterPro" id="IPR020843">
    <property type="entry name" value="ER"/>
</dbReference>
<dbReference type="Proteomes" id="UP001347796">
    <property type="component" value="Unassembled WGS sequence"/>
</dbReference>
<dbReference type="InterPro" id="IPR011032">
    <property type="entry name" value="GroES-like_sf"/>
</dbReference>
<proteinExistence type="inferred from homology"/>
<dbReference type="AlphaFoldDB" id="A0AAN8Q2M8"/>
<dbReference type="PANTHER" id="PTHR44154">
    <property type="entry name" value="QUINONE OXIDOREDUCTASE"/>
    <property type="match status" value="1"/>
</dbReference>
<dbReference type="InterPro" id="IPR013154">
    <property type="entry name" value="ADH-like_N"/>
</dbReference>
<evidence type="ECO:0000256" key="4">
    <source>
        <dbReference type="ARBA" id="ARBA00022857"/>
    </source>
</evidence>
<reference evidence="8 9" key="1">
    <citation type="submission" date="2024-01" db="EMBL/GenBank/DDBJ databases">
        <title>The genome of the rayed Mediterranean limpet Patella caerulea (Linnaeus, 1758).</title>
        <authorList>
            <person name="Anh-Thu Weber A."/>
            <person name="Halstead-Nussloch G."/>
        </authorList>
    </citation>
    <scope>NUCLEOTIDE SEQUENCE [LARGE SCALE GENOMIC DNA]</scope>
    <source>
        <strain evidence="8">AATW-2023a</strain>
        <tissue evidence="8">Whole specimen</tissue>
    </source>
</reference>
<gene>
    <name evidence="8" type="ORF">SNE40_000757</name>
</gene>
<dbReference type="InterPro" id="IPR036291">
    <property type="entry name" value="NAD(P)-bd_dom_sf"/>
</dbReference>
<evidence type="ECO:0000259" key="7">
    <source>
        <dbReference type="SMART" id="SM00829"/>
    </source>
</evidence>
<dbReference type="SUPFAM" id="SSF51735">
    <property type="entry name" value="NAD(P)-binding Rossmann-fold domains"/>
    <property type="match status" value="1"/>
</dbReference>
<accession>A0AAN8Q2M8</accession>
<name>A0AAN8Q2M8_PATCE</name>
<dbReference type="Pfam" id="PF00107">
    <property type="entry name" value="ADH_zinc_N"/>
    <property type="match status" value="1"/>
</dbReference>
<keyword evidence="9" id="KW-1185">Reference proteome</keyword>
<comment type="similarity">
    <text evidence="2">Belongs to the zinc-containing alcohol dehydrogenase family. Quinone oxidoreductase subfamily.</text>
</comment>
<organism evidence="8 9">
    <name type="scientific">Patella caerulea</name>
    <name type="common">Rayed Mediterranean limpet</name>
    <dbReference type="NCBI Taxonomy" id="87958"/>
    <lineage>
        <taxon>Eukaryota</taxon>
        <taxon>Metazoa</taxon>
        <taxon>Spiralia</taxon>
        <taxon>Lophotrochozoa</taxon>
        <taxon>Mollusca</taxon>
        <taxon>Gastropoda</taxon>
        <taxon>Patellogastropoda</taxon>
        <taxon>Patelloidea</taxon>
        <taxon>Patellidae</taxon>
        <taxon>Patella</taxon>
    </lineage>
</organism>
<dbReference type="PANTHER" id="PTHR44154:SF1">
    <property type="entry name" value="QUINONE OXIDOREDUCTASE"/>
    <property type="match status" value="1"/>
</dbReference>
<keyword evidence="6" id="KW-0007">Acetylation</keyword>
<keyword evidence="4" id="KW-0521">NADP</keyword>
<evidence type="ECO:0000256" key="1">
    <source>
        <dbReference type="ARBA" id="ARBA00004496"/>
    </source>
</evidence>
<dbReference type="Pfam" id="PF08240">
    <property type="entry name" value="ADH_N"/>
    <property type="match status" value="1"/>
</dbReference>
<dbReference type="InterPro" id="IPR051603">
    <property type="entry name" value="Zinc-ADH_QOR/CCCR"/>
</dbReference>
<dbReference type="GO" id="GO:0003730">
    <property type="term" value="F:mRNA 3'-UTR binding"/>
    <property type="evidence" value="ECO:0007669"/>
    <property type="project" value="TreeGrafter"/>
</dbReference>
<dbReference type="CDD" id="cd08253">
    <property type="entry name" value="zeta_crystallin"/>
    <property type="match status" value="1"/>
</dbReference>
<dbReference type="SMART" id="SM00829">
    <property type="entry name" value="PKS_ER"/>
    <property type="match status" value="1"/>
</dbReference>
<keyword evidence="3" id="KW-0963">Cytoplasm</keyword>
<sequence>MSITKNLTAAIMRAIRVTSFGGPEVLNLDTGTHIPTHGDNEVLIRVLAAGVNPVDTYIRAGNYGALPALPYTPGMDTAGIIEQIGQNVENFKIGDRVFTVRTLSGAYAEYTVANSLYVGHLGDKLSFDEGAGIGVPYFTAYRALVIRAKAKASETVLVHGASGAVGLASVQLAKSIGLKVIGTAGTPEGMKLVQDNGADFVFNHREDGYMNKITEVIPGGVDVILEMLSNVNLGKDLEIIKYQGRIIVIGCRGTVEINPRLTMKSECTITGMALMNAPEAEWREITSAVEAGITHGWLKPHIGLKYPIEEAAKAHDTVINNSGAMGKIILTL</sequence>
<evidence type="ECO:0000256" key="2">
    <source>
        <dbReference type="ARBA" id="ARBA00010371"/>
    </source>
</evidence>
<evidence type="ECO:0000256" key="5">
    <source>
        <dbReference type="ARBA" id="ARBA00022884"/>
    </source>
</evidence>
<dbReference type="GO" id="GO:0005829">
    <property type="term" value="C:cytosol"/>
    <property type="evidence" value="ECO:0007669"/>
    <property type="project" value="TreeGrafter"/>
</dbReference>
<protein>
    <recommendedName>
        <fullName evidence="7">Enoyl reductase (ER) domain-containing protein</fullName>
    </recommendedName>
</protein>